<dbReference type="AlphaFoldDB" id="A0A9J5WXS7"/>
<sequence>MAYCFVNVGKGTLAMAALLNNMLLSLLKIRKERLKKFLDLKKEKNVVEEPKSNLDSDTMTEIDNYEDNSAQVNDDVKSSEEKMIVEMRRVVDIPEILEMRMMIPCPCQFVQEKSLVWIYEAFPHLGKYAKKSSDSRLPIPHLLRLYMTKSDNIIEGDPFKYKEEIVHPYLTPTIRETKQSYMATLKSYTDEVKDTVFDALKANLKGVIVLTSRVASLEQSMMEVVAFIRDEKLRTQKNKKNKAVDEDYTTPTVDEDGVVVDVDEILPLAIINENLVAVDEYFAEKVNEVVKDVDCITTTLSHT</sequence>
<gene>
    <name evidence="2" type="ORF">H5410_050503</name>
</gene>
<organism evidence="2 3">
    <name type="scientific">Solanum commersonii</name>
    <name type="common">Commerson's wild potato</name>
    <name type="synonym">Commerson's nightshade</name>
    <dbReference type="NCBI Taxonomy" id="4109"/>
    <lineage>
        <taxon>Eukaryota</taxon>
        <taxon>Viridiplantae</taxon>
        <taxon>Streptophyta</taxon>
        <taxon>Embryophyta</taxon>
        <taxon>Tracheophyta</taxon>
        <taxon>Spermatophyta</taxon>
        <taxon>Magnoliopsida</taxon>
        <taxon>eudicotyledons</taxon>
        <taxon>Gunneridae</taxon>
        <taxon>Pentapetalae</taxon>
        <taxon>asterids</taxon>
        <taxon>lamiids</taxon>
        <taxon>Solanales</taxon>
        <taxon>Solanaceae</taxon>
        <taxon>Solanoideae</taxon>
        <taxon>Solaneae</taxon>
        <taxon>Solanum</taxon>
    </lineage>
</organism>
<dbReference type="OrthoDB" id="1303650at2759"/>
<keyword evidence="1" id="KW-0472">Membrane</keyword>
<dbReference type="Proteomes" id="UP000824120">
    <property type="component" value="Chromosome 10"/>
</dbReference>
<accession>A0A9J5WXS7</accession>
<dbReference type="EMBL" id="JACXVP010000010">
    <property type="protein sequence ID" value="KAG5579876.1"/>
    <property type="molecule type" value="Genomic_DNA"/>
</dbReference>
<feature type="transmembrane region" description="Helical" evidence="1">
    <location>
        <begin position="12"/>
        <end position="29"/>
    </location>
</feature>
<reference evidence="2 3" key="1">
    <citation type="submission" date="2020-09" db="EMBL/GenBank/DDBJ databases">
        <title>De no assembly of potato wild relative species, Solanum commersonii.</title>
        <authorList>
            <person name="Cho K."/>
        </authorList>
    </citation>
    <scope>NUCLEOTIDE SEQUENCE [LARGE SCALE GENOMIC DNA]</scope>
    <source>
        <strain evidence="2">LZ3.2</strain>
        <tissue evidence="2">Leaf</tissue>
    </source>
</reference>
<name>A0A9J5WXS7_SOLCO</name>
<protein>
    <submittedName>
        <fullName evidence="2">Uncharacterized protein</fullName>
    </submittedName>
</protein>
<proteinExistence type="predicted"/>
<comment type="caution">
    <text evidence="2">The sequence shown here is derived from an EMBL/GenBank/DDBJ whole genome shotgun (WGS) entry which is preliminary data.</text>
</comment>
<evidence type="ECO:0000256" key="1">
    <source>
        <dbReference type="SAM" id="Phobius"/>
    </source>
</evidence>
<evidence type="ECO:0000313" key="3">
    <source>
        <dbReference type="Proteomes" id="UP000824120"/>
    </source>
</evidence>
<keyword evidence="1" id="KW-0812">Transmembrane</keyword>
<keyword evidence="1" id="KW-1133">Transmembrane helix</keyword>
<evidence type="ECO:0000313" key="2">
    <source>
        <dbReference type="EMBL" id="KAG5579876.1"/>
    </source>
</evidence>
<keyword evidence="3" id="KW-1185">Reference proteome</keyword>